<accession>A0A9W8LMD8</accession>
<feature type="compositionally biased region" description="Low complexity" evidence="1">
    <location>
        <begin position="520"/>
        <end position="561"/>
    </location>
</feature>
<evidence type="ECO:0000256" key="1">
    <source>
        <dbReference type="SAM" id="MobiDB-lite"/>
    </source>
</evidence>
<evidence type="ECO:0000313" key="2">
    <source>
        <dbReference type="EMBL" id="KAJ2785859.1"/>
    </source>
</evidence>
<feature type="compositionally biased region" description="Low complexity" evidence="1">
    <location>
        <begin position="604"/>
        <end position="615"/>
    </location>
</feature>
<feature type="region of interest" description="Disordered" evidence="1">
    <location>
        <begin position="841"/>
        <end position="869"/>
    </location>
</feature>
<feature type="compositionally biased region" description="Polar residues" evidence="1">
    <location>
        <begin position="846"/>
        <end position="857"/>
    </location>
</feature>
<feature type="compositionally biased region" description="Pro residues" evidence="1">
    <location>
        <begin position="510"/>
        <end position="519"/>
    </location>
</feature>
<reference evidence="2" key="1">
    <citation type="submission" date="2022-07" db="EMBL/GenBank/DDBJ databases">
        <title>Phylogenomic reconstructions and comparative analyses of Kickxellomycotina fungi.</title>
        <authorList>
            <person name="Reynolds N.K."/>
            <person name="Stajich J.E."/>
            <person name="Barry K."/>
            <person name="Grigoriev I.V."/>
            <person name="Crous P."/>
            <person name="Smith M.E."/>
        </authorList>
    </citation>
    <scope>NUCLEOTIDE SEQUENCE</scope>
    <source>
        <strain evidence="2">NBRC 105414</strain>
    </source>
</reference>
<feature type="region of interest" description="Disordered" evidence="1">
    <location>
        <begin position="258"/>
        <end position="290"/>
    </location>
</feature>
<dbReference type="Gene3D" id="2.60.40.640">
    <property type="match status" value="1"/>
</dbReference>
<dbReference type="InterPro" id="IPR014752">
    <property type="entry name" value="Arrestin-like_C"/>
</dbReference>
<comment type="caution">
    <text evidence="2">The sequence shown here is derived from an EMBL/GenBank/DDBJ whole genome shotgun (WGS) entry which is preliminary data.</text>
</comment>
<evidence type="ECO:0008006" key="4">
    <source>
        <dbReference type="Google" id="ProtNLM"/>
    </source>
</evidence>
<feature type="compositionally biased region" description="Pro residues" evidence="1">
    <location>
        <begin position="592"/>
        <end position="603"/>
    </location>
</feature>
<dbReference type="OrthoDB" id="5593193at2759"/>
<gene>
    <name evidence="2" type="ORF">H4R18_000248</name>
</gene>
<feature type="compositionally biased region" description="Pro residues" evidence="1">
    <location>
        <begin position="562"/>
        <end position="575"/>
    </location>
</feature>
<dbReference type="EMBL" id="JANBUL010000006">
    <property type="protein sequence ID" value="KAJ2785859.1"/>
    <property type="molecule type" value="Genomic_DNA"/>
</dbReference>
<feature type="region of interest" description="Disordered" evidence="1">
    <location>
        <begin position="719"/>
        <end position="797"/>
    </location>
</feature>
<name>A0A9W8LMD8_9FUNG</name>
<dbReference type="AlphaFoldDB" id="A0A9W8LMD8"/>
<proteinExistence type="predicted"/>
<feature type="compositionally biased region" description="Low complexity" evidence="1">
    <location>
        <begin position="772"/>
        <end position="797"/>
    </location>
</feature>
<keyword evidence="3" id="KW-1185">Reference proteome</keyword>
<dbReference type="Proteomes" id="UP001140217">
    <property type="component" value="Unassembled WGS sequence"/>
</dbReference>
<evidence type="ECO:0000313" key="3">
    <source>
        <dbReference type="Proteomes" id="UP001140217"/>
    </source>
</evidence>
<organism evidence="2 3">
    <name type="scientific">Coemansia javaensis</name>
    <dbReference type="NCBI Taxonomy" id="2761396"/>
    <lineage>
        <taxon>Eukaryota</taxon>
        <taxon>Fungi</taxon>
        <taxon>Fungi incertae sedis</taxon>
        <taxon>Zoopagomycota</taxon>
        <taxon>Kickxellomycotina</taxon>
        <taxon>Kickxellomycetes</taxon>
        <taxon>Kickxellales</taxon>
        <taxon>Kickxellaceae</taxon>
        <taxon>Coemansia</taxon>
    </lineage>
</organism>
<sequence length="892" mass="93878">MVDLALHFSQEGTQFLVYKQREARLQGRLVAKTKDKLKVRQISVRLVGTELVDFHAGGGDHGAGLHSYLQKSSRTIGTWAILGKESSAHVLKPGEHWYSFELALPKGLDGSIATRAYALHYELETRIEHSFKLKPDSTHVTPIELVQVPMALNLHADDRISLGAAPCTVPQGRLLVADDVPLGAAACTAPDMIDQKAPFVLHHLWDDALSLRVRLPYGRAFPAGSNPVLAIEAVPTARSYRCTGLTVVLEEISIIARPQRAGAQRPESPAPGPGTPATSTPAAAASSSTATLNIHPARRQHSAASRLSSSSDDSVSASSGHNAWAYAQACSAEYRNAITRVRELARTTVQWPHEQFASLAAFHGILLAKPNLHIPPGGRDQTHADIRNSHIQIHHQLVYELEYQAISAERQPLPLQKEPRIRAAAHIYRTLGTANIVRRDRLPADSCTSMTRTVRGTLPVALISRRIADLWGIRDLGRDNATDESPIAAAISEHMLHSSALYPPMQMPAAPGPGSPPRRPSVASVATGSTSTGSATAAATAASAASGPARPHSPPAGFVDAPRPPIPGIYPPPPPLDDDDNHGMPSPLGFSPTPPPGIYPPPAAHQAPMAPGGMAFDPSMFHRQIELFQEQQRQQQEQFFRQLSEQYAQMLSMGHAPQQLPPSMQGLGGRPLSTASTLYPPELAPAAPPAATAAGGSAGPADIYAVLQRPPGSFSLAEAARPAMERADTAATADTNPTSDQASAHTAEEPADEAAPPAEPAPASTTTDMHASVEPAPSAETAASSAEAAAPPPAEATATLPPATVVVAAAAEPPAEAATPAARPATAAGDIVAPVLPARAGPVHRNATTPAPASSTGVRRAGGALLPDYYDVPPPEYEIPANNPPPYQRVVR</sequence>
<protein>
    <recommendedName>
        <fullName evidence="4">Arrestin-like N-terminal domain-containing protein</fullName>
    </recommendedName>
</protein>
<feature type="compositionally biased region" description="Low complexity" evidence="1">
    <location>
        <begin position="275"/>
        <end position="290"/>
    </location>
</feature>
<feature type="region of interest" description="Disordered" evidence="1">
    <location>
        <begin position="502"/>
        <end position="617"/>
    </location>
</feature>